<keyword evidence="2" id="KW-1185">Reference proteome</keyword>
<gene>
    <name evidence="1" type="ORF">ESZ50_10295</name>
</gene>
<comment type="caution">
    <text evidence="1">The sequence shown here is derived from an EMBL/GenBank/DDBJ whole genome shotgun (WGS) entry which is preliminary data.</text>
</comment>
<evidence type="ECO:0000313" key="2">
    <source>
        <dbReference type="Proteomes" id="UP000371977"/>
    </source>
</evidence>
<reference evidence="1 2" key="1">
    <citation type="submission" date="2019-01" db="EMBL/GenBank/DDBJ databases">
        <title>Weissella sp. nov., a novel lactic acid bacterium isolated from animal feces.</title>
        <authorList>
            <person name="Wang L.-T."/>
        </authorList>
    </citation>
    <scope>NUCLEOTIDE SEQUENCE [LARGE SCALE GENOMIC DNA]</scope>
    <source>
        <strain evidence="1 2">8H-2</strain>
    </source>
</reference>
<dbReference type="RefSeq" id="WP_148623688.1">
    <property type="nucleotide sequence ID" value="NZ_SDGZ01000025.1"/>
</dbReference>
<organism evidence="1 2">
    <name type="scientific">Weissella muntiaci</name>
    <dbReference type="NCBI Taxonomy" id="2508881"/>
    <lineage>
        <taxon>Bacteria</taxon>
        <taxon>Bacillati</taxon>
        <taxon>Bacillota</taxon>
        <taxon>Bacilli</taxon>
        <taxon>Lactobacillales</taxon>
        <taxon>Lactobacillaceae</taxon>
        <taxon>Weissella</taxon>
    </lineage>
</organism>
<dbReference type="Proteomes" id="UP000371977">
    <property type="component" value="Unassembled WGS sequence"/>
</dbReference>
<protein>
    <submittedName>
        <fullName evidence="1">Uncharacterized protein</fullName>
    </submittedName>
</protein>
<dbReference type="EMBL" id="SDGZ01000025">
    <property type="protein sequence ID" value="TYC48009.1"/>
    <property type="molecule type" value="Genomic_DNA"/>
</dbReference>
<proteinExistence type="predicted"/>
<dbReference type="SUPFAM" id="SSF159006">
    <property type="entry name" value="YopX-like"/>
    <property type="match status" value="1"/>
</dbReference>
<name>A0A6C2C2T1_9LACO</name>
<evidence type="ECO:0000313" key="1">
    <source>
        <dbReference type="EMBL" id="TYC48009.1"/>
    </source>
</evidence>
<sequence length="182" mass="20863">MKNINVRLRAWSLEAVGYTNITAFNTNTNGEIVTVDVKLPNKSFPNQPEDLYDIERWTGEFEKGSGSNKSIYEHDILLYVYPGKEKNTSTVFVGAVIEEDNQWVVTDGLTKATPLHKIMSTNDSLVDVVSNLHEAVETLYEDRVDEYLVELEKDTPIEYFIEPTIKQCREAIHKELSPYMKK</sequence>
<accession>A0A6C2C2T1</accession>
<dbReference type="AlphaFoldDB" id="A0A6C2C2T1"/>